<reference evidence="3 4" key="1">
    <citation type="journal article" date="2024" name="Plant J.">
        <title>Genome sequences and population genomics reveal climatic adaptation and genomic divergence between two closely related sweetgum species.</title>
        <authorList>
            <person name="Xu W.Q."/>
            <person name="Ren C.Q."/>
            <person name="Zhang X.Y."/>
            <person name="Comes H.P."/>
            <person name="Liu X.H."/>
            <person name="Li Y.G."/>
            <person name="Kettle C.J."/>
            <person name="Jalonen R."/>
            <person name="Gaisberger H."/>
            <person name="Ma Y.Z."/>
            <person name="Qiu Y.X."/>
        </authorList>
    </citation>
    <scope>NUCLEOTIDE SEQUENCE [LARGE SCALE GENOMIC DNA]</scope>
    <source>
        <strain evidence="3">Hangzhou</strain>
    </source>
</reference>
<evidence type="ECO:0000256" key="1">
    <source>
        <dbReference type="SAM" id="MobiDB-lite"/>
    </source>
</evidence>
<gene>
    <name evidence="3" type="ORF">L1049_006558</name>
</gene>
<dbReference type="AlphaFoldDB" id="A0AAP0RG29"/>
<feature type="signal peptide" evidence="2">
    <location>
        <begin position="1"/>
        <end position="28"/>
    </location>
</feature>
<feature type="compositionally biased region" description="Pro residues" evidence="1">
    <location>
        <begin position="183"/>
        <end position="200"/>
    </location>
</feature>
<organism evidence="3 4">
    <name type="scientific">Liquidambar formosana</name>
    <name type="common">Formosan gum</name>
    <dbReference type="NCBI Taxonomy" id="63359"/>
    <lineage>
        <taxon>Eukaryota</taxon>
        <taxon>Viridiplantae</taxon>
        <taxon>Streptophyta</taxon>
        <taxon>Embryophyta</taxon>
        <taxon>Tracheophyta</taxon>
        <taxon>Spermatophyta</taxon>
        <taxon>Magnoliopsida</taxon>
        <taxon>eudicotyledons</taxon>
        <taxon>Gunneridae</taxon>
        <taxon>Pentapetalae</taxon>
        <taxon>Saxifragales</taxon>
        <taxon>Altingiaceae</taxon>
        <taxon>Liquidambar</taxon>
    </lineage>
</organism>
<accession>A0AAP0RG29</accession>
<dbReference type="Proteomes" id="UP001415857">
    <property type="component" value="Unassembled WGS sequence"/>
</dbReference>
<feature type="compositionally biased region" description="Low complexity" evidence="1">
    <location>
        <begin position="115"/>
        <end position="166"/>
    </location>
</feature>
<evidence type="ECO:0000256" key="2">
    <source>
        <dbReference type="SAM" id="SignalP"/>
    </source>
</evidence>
<feature type="compositionally biased region" description="Basic and acidic residues" evidence="1">
    <location>
        <begin position="33"/>
        <end position="42"/>
    </location>
</feature>
<name>A0AAP0RG29_LIQFO</name>
<evidence type="ECO:0000313" key="4">
    <source>
        <dbReference type="Proteomes" id="UP001415857"/>
    </source>
</evidence>
<protein>
    <submittedName>
        <fullName evidence="3">Uncharacterized protein</fullName>
    </submittedName>
</protein>
<sequence length="200" mass="20175">MVRKAASSLIICCFLLIIFPHLAPQAQASRKLADAPQYKEDPNPSGNGEDDGHKIGVGGSTSRRAGSATGNSPPATIQNSPPAPTTKIAYEGVANNGSSVTKKSSTSGPNSSELSNVTSSDGSTVTSRSSSTGNGNTNSTSVVRSSDGSSVISNGTTTVVTANGAGPIIFSPSGISFGNGPPEQRPPPYFYPAPPQLQGP</sequence>
<feature type="compositionally biased region" description="Low complexity" evidence="1">
    <location>
        <begin position="95"/>
        <end position="108"/>
    </location>
</feature>
<feature type="region of interest" description="Disordered" evidence="1">
    <location>
        <begin position="33"/>
        <end position="200"/>
    </location>
</feature>
<evidence type="ECO:0000313" key="3">
    <source>
        <dbReference type="EMBL" id="KAK9277019.1"/>
    </source>
</evidence>
<comment type="caution">
    <text evidence="3">The sequence shown here is derived from an EMBL/GenBank/DDBJ whole genome shotgun (WGS) entry which is preliminary data.</text>
</comment>
<proteinExistence type="predicted"/>
<feature type="chain" id="PRO_5042838634" evidence="2">
    <location>
        <begin position="29"/>
        <end position="200"/>
    </location>
</feature>
<dbReference type="EMBL" id="JBBPBK010000010">
    <property type="protein sequence ID" value="KAK9277019.1"/>
    <property type="molecule type" value="Genomic_DNA"/>
</dbReference>
<keyword evidence="4" id="KW-1185">Reference proteome</keyword>
<feature type="compositionally biased region" description="Polar residues" evidence="1">
    <location>
        <begin position="60"/>
        <end position="80"/>
    </location>
</feature>
<keyword evidence="2" id="KW-0732">Signal</keyword>